<keyword evidence="2" id="KW-0150">Chloroplast</keyword>
<reference evidence="2" key="1">
    <citation type="journal article" date="2017" name="PeerJ">
        <title>lastomes of the green algae Hydrodictyon reticulatum and Pediastrum duplex (Sphaeropleales, Chlorophyceae).</title>
        <authorList>
            <person name="McManus H.A."/>
            <person name="Sanchez D."/>
            <person name="Karol K.G."/>
        </authorList>
    </citation>
    <scope>NUCLEOTIDE SEQUENCE</scope>
</reference>
<feature type="compositionally biased region" description="Polar residues" evidence="1">
    <location>
        <begin position="104"/>
        <end position="116"/>
    </location>
</feature>
<protein>
    <submittedName>
        <fullName evidence="2">Uncharacterized protein</fullName>
    </submittedName>
</protein>
<dbReference type="EMBL" id="KY114065">
    <property type="protein sequence ID" value="AQU64590.1"/>
    <property type="molecule type" value="Genomic_DNA"/>
</dbReference>
<geneLocation type="chloroplast" evidence="2"/>
<name>A0A1W5RN17_HYDRE</name>
<proteinExistence type="predicted"/>
<sequence>MKRRKHQSFGPLLCFLCFASFASLLRFSFSASSLFGFAKPLLRPSFALASAPPKPKQRSGKAEASPKRSKLPRLCRSRSGRKKERRKKEKRRSEAKELRESSSCEGVSANQIIPNN</sequence>
<keyword evidence="2" id="KW-0934">Plastid</keyword>
<dbReference type="AlphaFoldDB" id="A0A1W5RN17"/>
<evidence type="ECO:0000313" key="2">
    <source>
        <dbReference type="EMBL" id="AQU64590.1"/>
    </source>
</evidence>
<feature type="compositionally biased region" description="Basic residues" evidence="1">
    <location>
        <begin position="67"/>
        <end position="90"/>
    </location>
</feature>
<feature type="compositionally biased region" description="Basic and acidic residues" evidence="1">
    <location>
        <begin position="91"/>
        <end position="102"/>
    </location>
</feature>
<dbReference type="RefSeq" id="YP_009364187.1">
    <property type="nucleotide sequence ID" value="NC_034655.1"/>
</dbReference>
<dbReference type="GeneID" id="32880318"/>
<accession>A0A1W5RN17</accession>
<organism evidence="2">
    <name type="scientific">Hydrodictyon reticulatum</name>
    <name type="common">Water net</name>
    <name type="synonym">Conferva reticulatum</name>
    <dbReference type="NCBI Taxonomy" id="3107"/>
    <lineage>
        <taxon>Eukaryota</taxon>
        <taxon>Viridiplantae</taxon>
        <taxon>Chlorophyta</taxon>
        <taxon>core chlorophytes</taxon>
        <taxon>Chlorophyceae</taxon>
        <taxon>CS clade</taxon>
        <taxon>Sphaeropleales</taxon>
        <taxon>Hydrodictyaceae</taxon>
        <taxon>Hydrodictyon</taxon>
    </lineage>
</organism>
<gene>
    <name evidence="2" type="primary">orf116</name>
</gene>
<feature type="region of interest" description="Disordered" evidence="1">
    <location>
        <begin position="48"/>
        <end position="116"/>
    </location>
</feature>
<evidence type="ECO:0000256" key="1">
    <source>
        <dbReference type="SAM" id="MobiDB-lite"/>
    </source>
</evidence>